<dbReference type="CDD" id="cd14014">
    <property type="entry name" value="STKc_PknB_like"/>
    <property type="match status" value="1"/>
</dbReference>
<dbReference type="PROSITE" id="PS00107">
    <property type="entry name" value="PROTEIN_KINASE_ATP"/>
    <property type="match status" value="1"/>
</dbReference>
<dbReference type="EMBL" id="JAAXPI010000022">
    <property type="protein sequence ID" value="NKZ05495.1"/>
    <property type="molecule type" value="Genomic_DNA"/>
</dbReference>
<dbReference type="GO" id="GO:0004674">
    <property type="term" value="F:protein serine/threonine kinase activity"/>
    <property type="evidence" value="ECO:0007669"/>
    <property type="project" value="UniProtKB-KW"/>
</dbReference>
<keyword evidence="10" id="KW-1185">Reference proteome</keyword>
<dbReference type="SMART" id="SM00220">
    <property type="entry name" value="S_TKc"/>
    <property type="match status" value="1"/>
</dbReference>
<dbReference type="PANTHER" id="PTHR43289">
    <property type="entry name" value="MITOGEN-ACTIVATED PROTEIN KINASE KINASE KINASE 20-RELATED"/>
    <property type="match status" value="1"/>
</dbReference>
<evidence type="ECO:0000256" key="4">
    <source>
        <dbReference type="ARBA" id="ARBA00022741"/>
    </source>
</evidence>
<dbReference type="SUPFAM" id="SSF56112">
    <property type="entry name" value="Protein kinase-like (PK-like)"/>
    <property type="match status" value="1"/>
</dbReference>
<evidence type="ECO:0000256" key="5">
    <source>
        <dbReference type="ARBA" id="ARBA00022777"/>
    </source>
</evidence>
<dbReference type="AlphaFoldDB" id="A0A846Z498"/>
<protein>
    <recommendedName>
        <fullName evidence="1">non-specific serine/threonine protein kinase</fullName>
        <ecNumber evidence="1">2.7.11.1</ecNumber>
    </recommendedName>
</protein>
<evidence type="ECO:0000313" key="9">
    <source>
        <dbReference type="EMBL" id="NKZ05495.1"/>
    </source>
</evidence>
<dbReference type="InterPro" id="IPR017441">
    <property type="entry name" value="Protein_kinase_ATP_BS"/>
</dbReference>
<dbReference type="Gene3D" id="1.10.510.10">
    <property type="entry name" value="Transferase(Phosphotransferase) domain 1"/>
    <property type="match status" value="1"/>
</dbReference>
<accession>A0A846Z498</accession>
<keyword evidence="5 9" id="KW-0418">Kinase</keyword>
<organism evidence="9 10">
    <name type="scientific">Actinomadura latina</name>
    <dbReference type="NCBI Taxonomy" id="163603"/>
    <lineage>
        <taxon>Bacteria</taxon>
        <taxon>Bacillati</taxon>
        <taxon>Actinomycetota</taxon>
        <taxon>Actinomycetes</taxon>
        <taxon>Streptosporangiales</taxon>
        <taxon>Thermomonosporaceae</taxon>
        <taxon>Actinomadura</taxon>
    </lineage>
</organism>
<feature type="binding site" evidence="7">
    <location>
        <position position="40"/>
    </location>
    <ligand>
        <name>ATP</name>
        <dbReference type="ChEBI" id="CHEBI:30616"/>
    </ligand>
</feature>
<dbReference type="PROSITE" id="PS50011">
    <property type="entry name" value="PROTEIN_KINASE_DOM"/>
    <property type="match status" value="1"/>
</dbReference>
<dbReference type="Gene3D" id="3.30.200.20">
    <property type="entry name" value="Phosphorylase Kinase, domain 1"/>
    <property type="match status" value="1"/>
</dbReference>
<dbReference type="GO" id="GO:0005524">
    <property type="term" value="F:ATP binding"/>
    <property type="evidence" value="ECO:0007669"/>
    <property type="project" value="UniProtKB-UniRule"/>
</dbReference>
<dbReference type="Proteomes" id="UP000579250">
    <property type="component" value="Unassembled WGS sequence"/>
</dbReference>
<evidence type="ECO:0000259" key="8">
    <source>
        <dbReference type="PROSITE" id="PS50011"/>
    </source>
</evidence>
<evidence type="ECO:0000256" key="6">
    <source>
        <dbReference type="ARBA" id="ARBA00022840"/>
    </source>
</evidence>
<evidence type="ECO:0000313" key="10">
    <source>
        <dbReference type="Proteomes" id="UP000579250"/>
    </source>
</evidence>
<keyword evidence="3" id="KW-0808">Transferase</keyword>
<evidence type="ECO:0000256" key="1">
    <source>
        <dbReference type="ARBA" id="ARBA00012513"/>
    </source>
</evidence>
<reference evidence="9 10" key="1">
    <citation type="submission" date="2020-04" db="EMBL/GenBank/DDBJ databases">
        <title>MicrobeNet Type strains.</title>
        <authorList>
            <person name="Nicholson A.C."/>
        </authorList>
    </citation>
    <scope>NUCLEOTIDE SEQUENCE [LARGE SCALE GENOMIC DNA]</scope>
    <source>
        <strain evidence="9 10">ATCC BAA-277</strain>
    </source>
</reference>
<dbReference type="PANTHER" id="PTHR43289:SF6">
    <property type="entry name" value="SERINE_THREONINE-PROTEIN KINASE NEKL-3"/>
    <property type="match status" value="1"/>
</dbReference>
<gene>
    <name evidence="9" type="ORF">HGB48_17340</name>
</gene>
<sequence>MSSGRDIADRYRITSPIGRGGMGEVWNGTDLRLNRPVAIKLVGVPEVDRELRRRFHREARITARLSHPGVPTVYDFGQDDELFLVMESLPGDSVGKLLDEQGALPPSWAAFIGAQACAVLAAAHAAGLIHRDVKPENLMLAPDGAVKVIDFGVATSTGDEFSRITQTGQIPGTAHYMAPELLRGEDASRASDLYAVGCLLYELLAGVRPFESQHVLDEITRSQSEPPPPLHGDVPPELAALVDELLAKTPESRPADALAVYARLRPWIPGVAPIPGWTSRDLPTDPIHLYTAALAHLG</sequence>
<name>A0A846Z498_9ACTN</name>
<dbReference type="InterPro" id="IPR000719">
    <property type="entry name" value="Prot_kinase_dom"/>
</dbReference>
<dbReference type="PROSITE" id="PS00108">
    <property type="entry name" value="PROTEIN_KINASE_ST"/>
    <property type="match status" value="1"/>
</dbReference>
<keyword evidence="2 9" id="KW-0723">Serine/threonine-protein kinase</keyword>
<evidence type="ECO:0000256" key="7">
    <source>
        <dbReference type="PROSITE-ProRule" id="PRU10141"/>
    </source>
</evidence>
<dbReference type="EC" id="2.7.11.1" evidence="1"/>
<keyword evidence="4 7" id="KW-0547">Nucleotide-binding</keyword>
<comment type="caution">
    <text evidence="9">The sequence shown here is derived from an EMBL/GenBank/DDBJ whole genome shotgun (WGS) entry which is preliminary data.</text>
</comment>
<keyword evidence="6 7" id="KW-0067">ATP-binding</keyword>
<proteinExistence type="predicted"/>
<evidence type="ECO:0000256" key="3">
    <source>
        <dbReference type="ARBA" id="ARBA00022679"/>
    </source>
</evidence>
<dbReference type="RefSeq" id="WP_067634908.1">
    <property type="nucleotide sequence ID" value="NZ_JAAXPI010000022.1"/>
</dbReference>
<feature type="domain" description="Protein kinase" evidence="8">
    <location>
        <begin position="11"/>
        <end position="268"/>
    </location>
</feature>
<dbReference type="Pfam" id="PF00069">
    <property type="entry name" value="Pkinase"/>
    <property type="match status" value="1"/>
</dbReference>
<dbReference type="InterPro" id="IPR011009">
    <property type="entry name" value="Kinase-like_dom_sf"/>
</dbReference>
<dbReference type="InterPro" id="IPR008271">
    <property type="entry name" value="Ser/Thr_kinase_AS"/>
</dbReference>
<evidence type="ECO:0000256" key="2">
    <source>
        <dbReference type="ARBA" id="ARBA00022527"/>
    </source>
</evidence>